<evidence type="ECO:0000313" key="1">
    <source>
        <dbReference type="EMBL" id="WEA42407.1"/>
    </source>
</evidence>
<dbReference type="Proteomes" id="UP001220217">
    <property type="component" value="Chromosome"/>
</dbReference>
<organism evidence="1 2">
    <name type="scientific">Priestia aryabhattai</name>
    <name type="common">Bacillus aryabhattai</name>
    <dbReference type="NCBI Taxonomy" id="412384"/>
    <lineage>
        <taxon>Bacteria</taxon>
        <taxon>Bacillati</taxon>
        <taxon>Bacillota</taxon>
        <taxon>Bacilli</taxon>
        <taxon>Bacillales</taxon>
        <taxon>Bacillaceae</taxon>
        <taxon>Priestia</taxon>
    </lineage>
</organism>
<name>A0ABD7WQB7_PRIAR</name>
<reference evidence="1 2" key="1">
    <citation type="submission" date="2023-02" db="EMBL/GenBank/DDBJ databases">
        <title>Complete genome sequence of Priestia aryabhattai G5MAi6, a methanol-tolerant strain isolated from tap water in Hong Kong.</title>
        <authorList>
            <person name="Leung K.M."/>
            <person name="Lai G.K.K."/>
            <person name="Griffin S.D.J."/>
        </authorList>
    </citation>
    <scope>NUCLEOTIDE SEQUENCE [LARGE SCALE GENOMIC DNA]</scope>
    <source>
        <strain evidence="1 2">G5MAi6</strain>
    </source>
</reference>
<evidence type="ECO:0000313" key="2">
    <source>
        <dbReference type="Proteomes" id="UP001220217"/>
    </source>
</evidence>
<dbReference type="RefSeq" id="WP_275035953.1">
    <property type="nucleotide sequence ID" value="NZ_CP118718.1"/>
</dbReference>
<sequence length="43" mass="5128">MGYVVSKNKAKYSTRYQRRELGEVRDRLHVLLVTYPNEMISLL</sequence>
<evidence type="ECO:0008006" key="3">
    <source>
        <dbReference type="Google" id="ProtNLM"/>
    </source>
</evidence>
<accession>A0ABD7WQB7</accession>
<gene>
    <name evidence="1" type="ORF">PWO00_16390</name>
</gene>
<protein>
    <recommendedName>
        <fullName evidence="3">Transposase</fullName>
    </recommendedName>
</protein>
<proteinExistence type="predicted"/>
<dbReference type="EMBL" id="CP118718">
    <property type="protein sequence ID" value="WEA42407.1"/>
    <property type="molecule type" value="Genomic_DNA"/>
</dbReference>
<dbReference type="AlphaFoldDB" id="A0ABD7WQB7"/>